<protein>
    <recommendedName>
        <fullName evidence="4">Outer membrane protein beta-barrel domain-containing protein</fullName>
    </recommendedName>
</protein>
<evidence type="ECO:0000313" key="2">
    <source>
        <dbReference type="EMBL" id="AFC25714.1"/>
    </source>
</evidence>
<dbReference type="OrthoDB" id="1523667at2"/>
<feature type="signal peptide" evidence="1">
    <location>
        <begin position="1"/>
        <end position="18"/>
    </location>
</feature>
<name>H6LAX1_SAPGL</name>
<feature type="chain" id="PRO_5003605037" description="Outer membrane protein beta-barrel domain-containing protein" evidence="1">
    <location>
        <begin position="19"/>
        <end position="249"/>
    </location>
</feature>
<dbReference type="STRING" id="984262.SGRA_2986"/>
<evidence type="ECO:0000256" key="1">
    <source>
        <dbReference type="SAM" id="SignalP"/>
    </source>
</evidence>
<reference evidence="2 3" key="1">
    <citation type="journal article" date="2012" name="Stand. Genomic Sci.">
        <title>Complete genome sequencing and analysis of Saprospira grandis str. Lewin, a predatory marine bacterium.</title>
        <authorList>
            <person name="Saw J.H."/>
            <person name="Yuryev A."/>
            <person name="Kanbe M."/>
            <person name="Hou S."/>
            <person name="Young A.G."/>
            <person name="Aizawa S."/>
            <person name="Alam M."/>
        </authorList>
    </citation>
    <scope>NUCLEOTIDE SEQUENCE [LARGE SCALE GENOMIC DNA]</scope>
    <source>
        <strain evidence="2 3">Lewin</strain>
    </source>
</reference>
<dbReference type="Proteomes" id="UP000007519">
    <property type="component" value="Chromosome"/>
</dbReference>
<proteinExistence type="predicted"/>
<evidence type="ECO:0008006" key="4">
    <source>
        <dbReference type="Google" id="ProtNLM"/>
    </source>
</evidence>
<sequence>MKFILYLFCLLGAFSTFAQNDNSPNHQHEVVLGGGIHSRGYMLGGTYSHFYQPKRALLGQAQFAYIKHPKERVMDNDNNISISNSGQSRYTFGKQNSLYSLRLGAGQRFFLSPRTRKQNLALAWSYSAGLNLGLLKPYYLDLIYRTSNDGVIIRSETYSEDNRYKFLDPLDINGASSSSMGWDELQGRTGLYFQGSLYFDFGPSDEVAKALEIGLSADYFFQEMPIMLEQPDERLFVNIFIHFYLGKRW</sequence>
<dbReference type="EMBL" id="CP002831">
    <property type="protein sequence ID" value="AFC25714.1"/>
    <property type="molecule type" value="Genomic_DNA"/>
</dbReference>
<dbReference type="KEGG" id="sgn:SGRA_2986"/>
<dbReference type="AlphaFoldDB" id="H6LAX1"/>
<keyword evidence="3" id="KW-1185">Reference proteome</keyword>
<dbReference type="RefSeq" id="WP_015693315.1">
    <property type="nucleotide sequence ID" value="NC_016940.1"/>
</dbReference>
<dbReference type="HOGENOM" id="CLU_089897_0_0_10"/>
<keyword evidence="1" id="KW-0732">Signal</keyword>
<evidence type="ECO:0000313" key="3">
    <source>
        <dbReference type="Proteomes" id="UP000007519"/>
    </source>
</evidence>
<organism evidence="2 3">
    <name type="scientific">Saprospira grandis (strain Lewin)</name>
    <dbReference type="NCBI Taxonomy" id="984262"/>
    <lineage>
        <taxon>Bacteria</taxon>
        <taxon>Pseudomonadati</taxon>
        <taxon>Bacteroidota</taxon>
        <taxon>Saprospiria</taxon>
        <taxon>Saprospirales</taxon>
        <taxon>Saprospiraceae</taxon>
        <taxon>Saprospira</taxon>
    </lineage>
</organism>
<gene>
    <name evidence="2" type="ordered locus">SGRA_2986</name>
</gene>
<accession>H6LAX1</accession>